<dbReference type="EMBL" id="JXCQ01000010">
    <property type="protein sequence ID" value="KIR22981.1"/>
    <property type="molecule type" value="Genomic_DNA"/>
</dbReference>
<evidence type="ECO:0000313" key="4">
    <source>
        <dbReference type="EMBL" id="KIR22981.1"/>
    </source>
</evidence>
<keyword evidence="1 2" id="KW-0238">DNA-binding</keyword>
<dbReference type="PRINTS" id="PR00455">
    <property type="entry name" value="HTHTETR"/>
</dbReference>
<dbReference type="InterPro" id="IPR049484">
    <property type="entry name" value="Rv0078-like_C"/>
</dbReference>
<dbReference type="AlphaFoldDB" id="A0A0D0THW1"/>
<dbReference type="GO" id="GO:0000976">
    <property type="term" value="F:transcription cis-regulatory region binding"/>
    <property type="evidence" value="ECO:0007669"/>
    <property type="project" value="TreeGrafter"/>
</dbReference>
<dbReference type="SUPFAM" id="SSF46689">
    <property type="entry name" value="Homeodomain-like"/>
    <property type="match status" value="1"/>
</dbReference>
<dbReference type="Gene3D" id="1.10.357.10">
    <property type="entry name" value="Tetracycline Repressor, domain 2"/>
    <property type="match status" value="1"/>
</dbReference>
<protein>
    <submittedName>
        <fullName evidence="4">TetC_1 protein</fullName>
    </submittedName>
</protein>
<dbReference type="Pfam" id="PF21351">
    <property type="entry name" value="TetR_C_41"/>
    <property type="match status" value="1"/>
</dbReference>
<dbReference type="RefSeq" id="WP_043047755.1">
    <property type="nucleotide sequence ID" value="NZ_JXCQ01000010.1"/>
</dbReference>
<organism evidence="4 5">
    <name type="scientific">Pseudomonas fluorescens</name>
    <dbReference type="NCBI Taxonomy" id="294"/>
    <lineage>
        <taxon>Bacteria</taxon>
        <taxon>Pseudomonadati</taxon>
        <taxon>Pseudomonadota</taxon>
        <taxon>Gammaproteobacteria</taxon>
        <taxon>Pseudomonadales</taxon>
        <taxon>Pseudomonadaceae</taxon>
        <taxon>Pseudomonas</taxon>
    </lineage>
</organism>
<comment type="caution">
    <text evidence="4">The sequence shown here is derived from an EMBL/GenBank/DDBJ whole genome shotgun (WGS) entry which is preliminary data.</text>
</comment>
<dbReference type="InterPro" id="IPR050109">
    <property type="entry name" value="HTH-type_TetR-like_transc_reg"/>
</dbReference>
<accession>A0A0D0THW1</accession>
<dbReference type="InterPro" id="IPR001647">
    <property type="entry name" value="HTH_TetR"/>
</dbReference>
<sequence>MARQKRADMIASTRSKLIAAGRKAFAEKGYAETAMEDLTADAELTRGALYHHFGGKKGLLEAVIAQIDEESSARLRAVVETADTPWEGFVEECVEWIKLALEPEIQRIVLLDGPAVLGDPARAASRSACLASTMHSIQVLIDHNVIKPVDAQATAYLVNGAALNASLWIASAADPHLASTQAIASFRILLSGLLR</sequence>
<evidence type="ECO:0000256" key="1">
    <source>
        <dbReference type="ARBA" id="ARBA00023125"/>
    </source>
</evidence>
<evidence type="ECO:0000259" key="3">
    <source>
        <dbReference type="PROSITE" id="PS50977"/>
    </source>
</evidence>
<evidence type="ECO:0000313" key="5">
    <source>
        <dbReference type="Proteomes" id="UP000032210"/>
    </source>
</evidence>
<name>A0A0D0THW1_PSEFL</name>
<feature type="domain" description="HTH tetR-type" evidence="3">
    <location>
        <begin position="11"/>
        <end position="71"/>
    </location>
</feature>
<dbReference type="InterPro" id="IPR009057">
    <property type="entry name" value="Homeodomain-like_sf"/>
</dbReference>
<dbReference type="GO" id="GO:0003700">
    <property type="term" value="F:DNA-binding transcription factor activity"/>
    <property type="evidence" value="ECO:0007669"/>
    <property type="project" value="TreeGrafter"/>
</dbReference>
<dbReference type="PROSITE" id="PS50977">
    <property type="entry name" value="HTH_TETR_2"/>
    <property type="match status" value="1"/>
</dbReference>
<dbReference type="Proteomes" id="UP000032210">
    <property type="component" value="Unassembled WGS sequence"/>
</dbReference>
<reference evidence="4 5" key="1">
    <citation type="submission" date="2015-01" db="EMBL/GenBank/DDBJ databases">
        <title>Genome sequence of the beneficial rhizobacterium Pseudomonas fluorescens 2-79.</title>
        <authorList>
            <person name="Thuermer A."/>
            <person name="Daniel R."/>
        </authorList>
    </citation>
    <scope>NUCLEOTIDE SEQUENCE [LARGE SCALE GENOMIC DNA]</scope>
    <source>
        <strain evidence="4 5">2-79</strain>
    </source>
</reference>
<evidence type="ECO:0000256" key="2">
    <source>
        <dbReference type="PROSITE-ProRule" id="PRU00335"/>
    </source>
</evidence>
<dbReference type="PANTHER" id="PTHR30055:SF223">
    <property type="entry name" value="HTH-TYPE TRANSCRIPTIONAL REGULATOR UIDR"/>
    <property type="match status" value="1"/>
</dbReference>
<dbReference type="PATRIC" id="fig|294.125.peg.1712"/>
<dbReference type="PANTHER" id="PTHR30055">
    <property type="entry name" value="HTH-TYPE TRANSCRIPTIONAL REGULATOR RUTR"/>
    <property type="match status" value="1"/>
</dbReference>
<dbReference type="Pfam" id="PF00440">
    <property type="entry name" value="TetR_N"/>
    <property type="match status" value="1"/>
</dbReference>
<proteinExistence type="predicted"/>
<feature type="DNA-binding region" description="H-T-H motif" evidence="2">
    <location>
        <begin position="34"/>
        <end position="53"/>
    </location>
</feature>
<gene>
    <name evidence="4" type="primary">tetC_1</name>
    <name evidence="4" type="ORF">PFLU3_16640</name>
</gene>